<sequence length="127" mass="14798">MAIVGTLPDFQASHDWDVSWPRQGCYLIFRHFWGRCAGHVQVASWPRQGRHVRDASWPRKGRSLIFRHFWARCAGHVWDMSWPRQERCLIFRHFWAVSGHGVRPCPRHLLAMAGMLPDFQANSGHGV</sequence>
<dbReference type="Proteomes" id="UP000594638">
    <property type="component" value="Unassembled WGS sequence"/>
</dbReference>
<dbReference type="EMBL" id="CACTIH010005467">
    <property type="protein sequence ID" value="CAA2994104.1"/>
    <property type="molecule type" value="Genomic_DNA"/>
</dbReference>
<dbReference type="AlphaFoldDB" id="A0A8S0SMB7"/>
<evidence type="ECO:0000313" key="2">
    <source>
        <dbReference type="Proteomes" id="UP000594638"/>
    </source>
</evidence>
<dbReference type="Gramene" id="OE9A074425T1">
    <property type="protein sequence ID" value="OE9A074425C1"/>
    <property type="gene ID" value="OE9A074425"/>
</dbReference>
<gene>
    <name evidence="1" type="ORF">OLEA9_A074425</name>
</gene>
<proteinExistence type="predicted"/>
<protein>
    <submittedName>
        <fullName evidence="1">Uncharacterized protein</fullName>
    </submittedName>
</protein>
<keyword evidence="2" id="KW-1185">Reference proteome</keyword>
<comment type="caution">
    <text evidence="1">The sequence shown here is derived from an EMBL/GenBank/DDBJ whole genome shotgun (WGS) entry which is preliminary data.</text>
</comment>
<accession>A0A8S0SMB7</accession>
<reference evidence="1 2" key="1">
    <citation type="submission" date="2019-12" db="EMBL/GenBank/DDBJ databases">
        <authorList>
            <person name="Alioto T."/>
            <person name="Alioto T."/>
            <person name="Gomez Garrido J."/>
        </authorList>
    </citation>
    <scope>NUCLEOTIDE SEQUENCE [LARGE SCALE GENOMIC DNA]</scope>
</reference>
<evidence type="ECO:0000313" key="1">
    <source>
        <dbReference type="EMBL" id="CAA2994104.1"/>
    </source>
</evidence>
<name>A0A8S0SMB7_OLEEU</name>
<organism evidence="1 2">
    <name type="scientific">Olea europaea subsp. europaea</name>
    <dbReference type="NCBI Taxonomy" id="158383"/>
    <lineage>
        <taxon>Eukaryota</taxon>
        <taxon>Viridiplantae</taxon>
        <taxon>Streptophyta</taxon>
        <taxon>Embryophyta</taxon>
        <taxon>Tracheophyta</taxon>
        <taxon>Spermatophyta</taxon>
        <taxon>Magnoliopsida</taxon>
        <taxon>eudicotyledons</taxon>
        <taxon>Gunneridae</taxon>
        <taxon>Pentapetalae</taxon>
        <taxon>asterids</taxon>
        <taxon>lamiids</taxon>
        <taxon>Lamiales</taxon>
        <taxon>Oleaceae</taxon>
        <taxon>Oleeae</taxon>
        <taxon>Olea</taxon>
    </lineage>
</organism>